<accession>A0ABM1J298</accession>
<reference evidence="5 6" key="1">
    <citation type="submission" date="2025-05" db="UniProtKB">
        <authorList>
            <consortium name="RefSeq"/>
        </authorList>
    </citation>
    <scope>IDENTIFICATION</scope>
    <source>
        <tissue evidence="5 6">Whole body</tissue>
    </source>
</reference>
<evidence type="ECO:0000313" key="5">
    <source>
        <dbReference type="RefSeq" id="XP_015186585.1"/>
    </source>
</evidence>
<dbReference type="PANTHER" id="PTHR19303">
    <property type="entry name" value="TRANSPOSON"/>
    <property type="match status" value="1"/>
</dbReference>
<evidence type="ECO:0000256" key="1">
    <source>
        <dbReference type="ARBA" id="ARBA00004123"/>
    </source>
</evidence>
<dbReference type="Gene3D" id="1.10.10.60">
    <property type="entry name" value="Homeodomain-like"/>
    <property type="match status" value="1"/>
</dbReference>
<dbReference type="RefSeq" id="XP_015186586.1">
    <property type="nucleotide sequence ID" value="XM_015331100.1"/>
</dbReference>
<proteinExistence type="predicted"/>
<evidence type="ECO:0000313" key="4">
    <source>
        <dbReference type="Proteomes" id="UP000694924"/>
    </source>
</evidence>
<dbReference type="InterPro" id="IPR036388">
    <property type="entry name" value="WH-like_DNA-bd_sf"/>
</dbReference>
<dbReference type="InterPro" id="IPR009057">
    <property type="entry name" value="Homeodomain-like_sf"/>
</dbReference>
<keyword evidence="2" id="KW-0238">DNA-binding</keyword>
<dbReference type="Proteomes" id="UP000694924">
    <property type="component" value="Unplaced"/>
</dbReference>
<comment type="subcellular location">
    <subcellularLocation>
        <location evidence="1">Nucleus</location>
    </subcellularLocation>
</comment>
<keyword evidence="4" id="KW-1185">Reference proteome</keyword>
<dbReference type="PROSITE" id="PS51253">
    <property type="entry name" value="HTH_CENPB"/>
    <property type="match status" value="1"/>
</dbReference>
<dbReference type="Gene3D" id="1.10.10.10">
    <property type="entry name" value="Winged helix-like DNA-binding domain superfamily/Winged helix DNA-binding domain"/>
    <property type="match status" value="1"/>
</dbReference>
<dbReference type="InterPro" id="IPR050863">
    <property type="entry name" value="CenT-Element_Derived"/>
</dbReference>
<evidence type="ECO:0000256" key="2">
    <source>
        <dbReference type="ARBA" id="ARBA00023125"/>
    </source>
</evidence>
<protein>
    <submittedName>
        <fullName evidence="5 6">Uncharacterized protein LOC107071792</fullName>
    </submittedName>
</protein>
<evidence type="ECO:0000313" key="6">
    <source>
        <dbReference type="RefSeq" id="XP_015186586.1"/>
    </source>
</evidence>
<evidence type="ECO:0000259" key="3">
    <source>
        <dbReference type="PROSITE" id="PS51253"/>
    </source>
</evidence>
<dbReference type="SUPFAM" id="SSF46689">
    <property type="entry name" value="Homeodomain-like"/>
    <property type="match status" value="2"/>
</dbReference>
<gene>
    <name evidence="5 6" type="primary">LOC107071792</name>
</gene>
<dbReference type="PANTHER" id="PTHR19303:SF26">
    <property type="entry name" value="TIGGER TRANSPOSABLE ELEMENT-DERIVED PROTEIN 1"/>
    <property type="match status" value="1"/>
</dbReference>
<dbReference type="Pfam" id="PF03221">
    <property type="entry name" value="HTH_Tnp_Tc5"/>
    <property type="match status" value="1"/>
</dbReference>
<dbReference type="InterPro" id="IPR006600">
    <property type="entry name" value="HTH_CenpB_DNA-bd_dom"/>
</dbReference>
<dbReference type="GeneID" id="107071792"/>
<organism evidence="4 5">
    <name type="scientific">Polistes dominula</name>
    <name type="common">European paper wasp</name>
    <name type="synonym">Vespa dominula</name>
    <dbReference type="NCBI Taxonomy" id="743375"/>
    <lineage>
        <taxon>Eukaryota</taxon>
        <taxon>Metazoa</taxon>
        <taxon>Ecdysozoa</taxon>
        <taxon>Arthropoda</taxon>
        <taxon>Hexapoda</taxon>
        <taxon>Insecta</taxon>
        <taxon>Pterygota</taxon>
        <taxon>Neoptera</taxon>
        <taxon>Endopterygota</taxon>
        <taxon>Hymenoptera</taxon>
        <taxon>Apocrita</taxon>
        <taxon>Aculeata</taxon>
        <taxon>Vespoidea</taxon>
        <taxon>Vespidae</taxon>
        <taxon>Polistinae</taxon>
        <taxon>Polistini</taxon>
        <taxon>Polistes</taxon>
    </lineage>
</organism>
<name>A0ABM1J298_POLDO</name>
<feature type="domain" description="HTH CENPB-type" evidence="3">
    <location>
        <begin position="71"/>
        <end position="149"/>
    </location>
</feature>
<dbReference type="RefSeq" id="XP_015186585.1">
    <property type="nucleotide sequence ID" value="XM_015331099.1"/>
</dbReference>
<sequence length="386" mass="44303">MSDKDKKIILRRKFISLEAKIQILDRLLKGEKASHIAKSLNLNEATVRTIKKNEKEIRSAVAAGSLISAKRSARPRAPIIEKMEKILRDWIDDCCQKSIPLDGNIIRQKALKVYKHLKEHGESFVIPDFVASKGWFEKFKKRFAVHSIKIQGKSDSVDHEATKTYPENIQKIVEEEDQVFNADETTLWWKKMPNRTFISKESSGEIENVHESSQNEIDNIFELAESIENDDLVNMAVENVQCLLSEDEVDVANLMKMASEDVNQIDPEDSSTDEDCSVNNLTLTKLQEGLNLAKNLESFFLNADTSSERSRNFKRELQNCLAPYLEIYNDLLRNSKQSKITDFFKIENNAGTLIEEKCFENEDDIIPLKKKRSRLIKLSSDDEEIS</sequence>
<dbReference type="SMART" id="SM00674">
    <property type="entry name" value="CENPB"/>
    <property type="match status" value="1"/>
</dbReference>